<dbReference type="EMBL" id="HBGJ01041545">
    <property type="protein sequence ID" value="CAD9267694.1"/>
    <property type="molecule type" value="Transcribed_RNA"/>
</dbReference>
<evidence type="ECO:0000256" key="8">
    <source>
        <dbReference type="ARBA" id="ARBA00022777"/>
    </source>
</evidence>
<feature type="active site" description="Proton acceptor" evidence="10">
    <location>
        <position position="348"/>
    </location>
</feature>
<dbReference type="GO" id="GO:0005524">
    <property type="term" value="F:ATP binding"/>
    <property type="evidence" value="ECO:0007669"/>
    <property type="project" value="UniProtKB-UniRule"/>
</dbReference>
<dbReference type="GO" id="GO:0005634">
    <property type="term" value="C:nucleus"/>
    <property type="evidence" value="ECO:0007669"/>
    <property type="project" value="TreeGrafter"/>
</dbReference>
<dbReference type="PANTHER" id="PTHR45769">
    <property type="entry name" value="ADENOSINE KINASE"/>
    <property type="match status" value="1"/>
</dbReference>
<dbReference type="SUPFAM" id="SSF53613">
    <property type="entry name" value="Ribokinase-like"/>
    <property type="match status" value="1"/>
</dbReference>
<dbReference type="InterPro" id="IPR002173">
    <property type="entry name" value="Carboh/pur_kinase_PfkB_CS"/>
</dbReference>
<keyword evidence="8 11" id="KW-0418">Kinase</keyword>
<dbReference type="AlphaFoldDB" id="A0A7S1UH54"/>
<evidence type="ECO:0000256" key="1">
    <source>
        <dbReference type="ARBA" id="ARBA00001946"/>
    </source>
</evidence>
<feature type="domain" description="Carbohydrate kinase PfkB" evidence="12">
    <location>
        <begin position="247"/>
        <end position="384"/>
    </location>
</feature>
<dbReference type="GO" id="GO:0006166">
    <property type="term" value="P:purine ribonucleoside salvage"/>
    <property type="evidence" value="ECO:0007669"/>
    <property type="project" value="UniProtKB-KW"/>
</dbReference>
<evidence type="ECO:0000313" key="13">
    <source>
        <dbReference type="EMBL" id="CAD9267694.1"/>
    </source>
</evidence>
<comment type="cofactor">
    <cofactor evidence="1 11">
        <name>Mg(2+)</name>
        <dbReference type="ChEBI" id="CHEBI:18420"/>
    </cofactor>
</comment>
<dbReference type="InterPro" id="IPR029056">
    <property type="entry name" value="Ribokinase-like"/>
</dbReference>
<dbReference type="InterPro" id="IPR001805">
    <property type="entry name" value="Adenokinase"/>
</dbReference>
<evidence type="ECO:0000256" key="3">
    <source>
        <dbReference type="ARBA" id="ARBA00010688"/>
    </source>
</evidence>
<dbReference type="PANTHER" id="PTHR45769:SF3">
    <property type="entry name" value="ADENOSINE KINASE"/>
    <property type="match status" value="1"/>
</dbReference>
<dbReference type="GO" id="GO:0004001">
    <property type="term" value="F:adenosine kinase activity"/>
    <property type="evidence" value="ECO:0007669"/>
    <property type="project" value="UniProtKB-UniRule"/>
</dbReference>
<comment type="catalytic activity">
    <reaction evidence="11">
        <text>adenosine + ATP = AMP + ADP + H(+)</text>
        <dbReference type="Rhea" id="RHEA:20824"/>
        <dbReference type="ChEBI" id="CHEBI:15378"/>
        <dbReference type="ChEBI" id="CHEBI:16335"/>
        <dbReference type="ChEBI" id="CHEBI:30616"/>
        <dbReference type="ChEBI" id="CHEBI:456215"/>
        <dbReference type="ChEBI" id="CHEBI:456216"/>
        <dbReference type="EC" id="2.7.1.20"/>
    </reaction>
</comment>
<keyword evidence="6 11" id="KW-0660">Purine salvage</keyword>
<sequence>MARLVAFGNPMQDVTFGVDAAFYERFGLKGGIELRRGIEAHRKILAAAHEGREAQYGAGGSALNSAKAFVWSLRKVGTSEDEELTGAATMVGAIGDDAEGQRLEDGCRACGIVPELQQVTGVNTGVCVVLVGDEDAGKDRCLFSIQGAYKLYDPKPLQAALEEAARPKADPSSSPGLAEQLREARILYATAFTLTNDNRAEAVASFFAFGNPDRIPEQGTPVSESKRRTVALNLSSAGLYGGGMSVMHRLLPLLPLVDVLFGNEEEMRSFAAELLGRDVRPELQEILGGVAEHLRAGATLVVTRGAEATAVARVGNDAGSECEARLRTIQVRVPPLEAPLVNTNGAGDAFVGGFLAGLGLGLELESCCAMGHNAAAKVLLQADAGIL</sequence>
<organism evidence="13">
    <name type="scientific">Phaeomonas parva</name>
    <dbReference type="NCBI Taxonomy" id="124430"/>
    <lineage>
        <taxon>Eukaryota</taxon>
        <taxon>Sar</taxon>
        <taxon>Stramenopiles</taxon>
        <taxon>Ochrophyta</taxon>
        <taxon>Pinguiophyceae</taxon>
        <taxon>Pinguiochrysidales</taxon>
        <taxon>Pinguiochrysidaceae</taxon>
        <taxon>Phaeomonas</taxon>
    </lineage>
</organism>
<evidence type="ECO:0000256" key="2">
    <source>
        <dbReference type="ARBA" id="ARBA00004801"/>
    </source>
</evidence>
<proteinExistence type="inferred from homology"/>
<name>A0A7S1UH54_9STRA</name>
<evidence type="ECO:0000256" key="4">
    <source>
        <dbReference type="ARBA" id="ARBA00012119"/>
    </source>
</evidence>
<dbReference type="GO" id="GO:0006144">
    <property type="term" value="P:purine nucleobase metabolic process"/>
    <property type="evidence" value="ECO:0007669"/>
    <property type="project" value="TreeGrafter"/>
</dbReference>
<protein>
    <recommendedName>
        <fullName evidence="4 11">Adenosine kinase</fullName>
        <shortName evidence="11">AK</shortName>
        <ecNumber evidence="4 11">2.7.1.20</ecNumber>
    </recommendedName>
    <alternativeName>
        <fullName evidence="11">Adenosine 5'-phosphotransferase</fullName>
    </alternativeName>
</protein>
<comment type="function">
    <text evidence="11">ATP dependent phosphorylation of adenosine and other related nucleoside analogs to monophosphate derivatives.</text>
</comment>
<accession>A0A7S1UH54</accession>
<dbReference type="GO" id="GO:0044209">
    <property type="term" value="P:AMP salvage"/>
    <property type="evidence" value="ECO:0007669"/>
    <property type="project" value="UniProtKB-UniRule"/>
</dbReference>
<dbReference type="Gene3D" id="3.30.1110.10">
    <property type="match status" value="1"/>
</dbReference>
<keyword evidence="5 11" id="KW-0808">Transferase</keyword>
<evidence type="ECO:0000256" key="10">
    <source>
        <dbReference type="PIRSR" id="PIRSR601805-1"/>
    </source>
</evidence>
<evidence type="ECO:0000256" key="5">
    <source>
        <dbReference type="ARBA" id="ARBA00022679"/>
    </source>
</evidence>
<dbReference type="Pfam" id="PF00294">
    <property type="entry name" value="PfkB"/>
    <property type="match status" value="2"/>
</dbReference>
<comment type="similarity">
    <text evidence="3 11">Belongs to the carbohydrate kinase PfkB family.</text>
</comment>
<gene>
    <name evidence="13" type="ORF">PPAR1163_LOCUS26123</name>
</gene>
<evidence type="ECO:0000256" key="9">
    <source>
        <dbReference type="ARBA" id="ARBA00022840"/>
    </source>
</evidence>
<keyword evidence="9 11" id="KW-0067">ATP-binding</keyword>
<evidence type="ECO:0000256" key="11">
    <source>
        <dbReference type="RuleBase" id="RU368116"/>
    </source>
</evidence>
<dbReference type="GO" id="GO:0005829">
    <property type="term" value="C:cytosol"/>
    <property type="evidence" value="ECO:0007669"/>
    <property type="project" value="TreeGrafter"/>
</dbReference>
<evidence type="ECO:0000259" key="12">
    <source>
        <dbReference type="Pfam" id="PF00294"/>
    </source>
</evidence>
<keyword evidence="11" id="KW-0460">Magnesium</keyword>
<feature type="domain" description="Carbohydrate kinase PfkB" evidence="12">
    <location>
        <begin position="48"/>
        <end position="133"/>
    </location>
</feature>
<evidence type="ECO:0000256" key="7">
    <source>
        <dbReference type="ARBA" id="ARBA00022741"/>
    </source>
</evidence>
<dbReference type="UniPathway" id="UPA00588">
    <property type="reaction ID" value="UER00659"/>
</dbReference>
<dbReference type="EC" id="2.7.1.20" evidence="4 11"/>
<dbReference type="PROSITE" id="PS00584">
    <property type="entry name" value="PFKB_KINASES_2"/>
    <property type="match status" value="1"/>
</dbReference>
<evidence type="ECO:0000256" key="6">
    <source>
        <dbReference type="ARBA" id="ARBA00022726"/>
    </source>
</evidence>
<comment type="pathway">
    <text evidence="2 11">Purine metabolism; AMP biosynthesis via salvage pathway; AMP from adenosine: step 1/1.</text>
</comment>
<dbReference type="Gene3D" id="3.40.1190.20">
    <property type="match status" value="1"/>
</dbReference>
<keyword evidence="7 11" id="KW-0547">Nucleotide-binding</keyword>
<reference evidence="13" key="1">
    <citation type="submission" date="2021-01" db="EMBL/GenBank/DDBJ databases">
        <authorList>
            <person name="Corre E."/>
            <person name="Pelletier E."/>
            <person name="Niang G."/>
            <person name="Scheremetjew M."/>
            <person name="Finn R."/>
            <person name="Kale V."/>
            <person name="Holt S."/>
            <person name="Cochrane G."/>
            <person name="Meng A."/>
            <person name="Brown T."/>
            <person name="Cohen L."/>
        </authorList>
    </citation>
    <scope>NUCLEOTIDE SEQUENCE</scope>
    <source>
        <strain evidence="13">CCMP2877</strain>
    </source>
</reference>
<dbReference type="InterPro" id="IPR011611">
    <property type="entry name" value="PfkB_dom"/>
</dbReference>